<comment type="caution">
    <text evidence="2">The sequence shown here is derived from an EMBL/GenBank/DDBJ whole genome shotgun (WGS) entry which is preliminary data.</text>
</comment>
<feature type="non-terminal residue" evidence="2">
    <location>
        <position position="230"/>
    </location>
</feature>
<reference evidence="2" key="1">
    <citation type="submission" date="2022-06" db="EMBL/GenBank/DDBJ databases">
        <title>Genome Sequence of Candolleomyces eurysporus.</title>
        <authorList>
            <person name="Buettner E."/>
        </authorList>
    </citation>
    <scope>NUCLEOTIDE SEQUENCE</scope>
    <source>
        <strain evidence="2">VTCC 930004</strain>
    </source>
</reference>
<accession>A0A9W8J890</accession>
<evidence type="ECO:0000313" key="3">
    <source>
        <dbReference type="Proteomes" id="UP001140091"/>
    </source>
</evidence>
<sequence length="230" mass="25640">MTASTLNVHWVSLTNFGSHFPQNLSIAANASITDLKLAIRSCLNGPATLQLYKVDLVFDRTFPEQMAGVILNEQNQVDDPGCVYDILQPPPKTGTGFHINIVARDDDFYFALWKTLWLAPDRDRVPWFEWVPVERDNTSDVEVPQQVPVLCPPESIARRFRFPTKGIFLRDEVFAAIDAIVPLWDGKKRQTSKPEMSAPLVNGVRDTGEPSSARKSFQGVIATGQSGNGR</sequence>
<proteinExistence type="predicted"/>
<feature type="region of interest" description="Disordered" evidence="1">
    <location>
        <begin position="188"/>
        <end position="230"/>
    </location>
</feature>
<protein>
    <submittedName>
        <fullName evidence="2">Uncharacterized protein</fullName>
    </submittedName>
</protein>
<dbReference type="OrthoDB" id="2340858at2759"/>
<dbReference type="Proteomes" id="UP001140091">
    <property type="component" value="Unassembled WGS sequence"/>
</dbReference>
<gene>
    <name evidence="2" type="ORF">H1R20_g7155</name>
</gene>
<evidence type="ECO:0000256" key="1">
    <source>
        <dbReference type="SAM" id="MobiDB-lite"/>
    </source>
</evidence>
<dbReference type="EMBL" id="JANBPK010000853">
    <property type="protein sequence ID" value="KAJ2929942.1"/>
    <property type="molecule type" value="Genomic_DNA"/>
</dbReference>
<name>A0A9W8J890_9AGAR</name>
<keyword evidence="3" id="KW-1185">Reference proteome</keyword>
<evidence type="ECO:0000313" key="2">
    <source>
        <dbReference type="EMBL" id="KAJ2929942.1"/>
    </source>
</evidence>
<dbReference type="AlphaFoldDB" id="A0A9W8J890"/>
<organism evidence="2 3">
    <name type="scientific">Candolleomyces eurysporus</name>
    <dbReference type="NCBI Taxonomy" id="2828524"/>
    <lineage>
        <taxon>Eukaryota</taxon>
        <taxon>Fungi</taxon>
        <taxon>Dikarya</taxon>
        <taxon>Basidiomycota</taxon>
        <taxon>Agaricomycotina</taxon>
        <taxon>Agaricomycetes</taxon>
        <taxon>Agaricomycetidae</taxon>
        <taxon>Agaricales</taxon>
        <taxon>Agaricineae</taxon>
        <taxon>Psathyrellaceae</taxon>
        <taxon>Candolleomyces</taxon>
    </lineage>
</organism>